<organism evidence="1">
    <name type="scientific">uncultured Microbacterium sp</name>
    <dbReference type="NCBI Taxonomy" id="191216"/>
    <lineage>
        <taxon>Bacteria</taxon>
        <taxon>Bacillati</taxon>
        <taxon>Actinomycetota</taxon>
        <taxon>Actinomycetes</taxon>
        <taxon>Micrococcales</taxon>
        <taxon>Microbacteriaceae</taxon>
        <taxon>Microbacterium</taxon>
        <taxon>environmental samples</taxon>
    </lineage>
</organism>
<dbReference type="PANTHER" id="PTHR12526">
    <property type="entry name" value="GLYCOSYLTRANSFERASE"/>
    <property type="match status" value="1"/>
</dbReference>
<sequence>MTAEPLLRHVQMYDVARTAHFERALRSGAHTTILFASRRYDFDEVLARAVAARRAGVWGAFWYTLRNDVDVLETAEPLVARAAPRTLAAVFGTRLRRLIGGPRTRVVAYAIENKDPWQGHESLPLYARLKLRAQLGLLPLVWRQLDRIAYGTDQCAILYNSRFPAARRSHRRPEERTVAALPAAEAVGGPRDAVVTFLGDFSHRKGFDHVRQAWPLVAADRSDAKLVLMGKGGGVREAEGLAESLTSVRAVIDPDRDTLFAELAGTKVLVLPSQPRPRWREQVGLPIVEGLGRGCIIVTTSETGLAGWLSANGHYVISPPDDVDALAGALLRALADPRSPADVVAELPAVDGRVEAERWMLRAPEPATR</sequence>
<dbReference type="Gene3D" id="3.40.50.2000">
    <property type="entry name" value="Glycogen Phosphorylase B"/>
    <property type="match status" value="1"/>
</dbReference>
<dbReference type="RefSeq" id="WP_295574087.1">
    <property type="nucleotide sequence ID" value="NZ_FLQR01000002.1"/>
</dbReference>
<proteinExistence type="predicted"/>
<dbReference type="EMBL" id="FLQR01000002">
    <property type="protein sequence ID" value="SBS71212.1"/>
    <property type="molecule type" value="Genomic_DNA"/>
</dbReference>
<accession>A0A1Y5NXQ2</accession>
<reference evidence="1" key="1">
    <citation type="submission" date="2016-03" db="EMBL/GenBank/DDBJ databases">
        <authorList>
            <person name="Ploux O."/>
        </authorList>
    </citation>
    <scope>NUCLEOTIDE SEQUENCE</scope>
    <source>
        <strain evidence="1">UC1</strain>
    </source>
</reference>
<protein>
    <submittedName>
        <fullName evidence="1">Glycosyl transferase group 1</fullName>
    </submittedName>
</protein>
<dbReference type="Pfam" id="PF13692">
    <property type="entry name" value="Glyco_trans_1_4"/>
    <property type="match status" value="1"/>
</dbReference>
<gene>
    <name evidence="1" type="ORF">MIPYR_100054</name>
</gene>
<keyword evidence="1" id="KW-0808">Transferase</keyword>
<dbReference type="SUPFAM" id="SSF53756">
    <property type="entry name" value="UDP-Glycosyltransferase/glycogen phosphorylase"/>
    <property type="match status" value="1"/>
</dbReference>
<dbReference type="AlphaFoldDB" id="A0A1Y5NXQ2"/>
<evidence type="ECO:0000313" key="1">
    <source>
        <dbReference type="EMBL" id="SBS71212.1"/>
    </source>
</evidence>
<dbReference type="GO" id="GO:0016740">
    <property type="term" value="F:transferase activity"/>
    <property type="evidence" value="ECO:0007669"/>
    <property type="project" value="UniProtKB-KW"/>
</dbReference>
<name>A0A1Y5NXQ2_9MICO</name>